<dbReference type="FunFam" id="2.60.40.10:FF:000095">
    <property type="entry name" value="immunoglobulin superfamily member 11 isoform X1"/>
    <property type="match status" value="1"/>
</dbReference>
<evidence type="ECO:0000256" key="1">
    <source>
        <dbReference type="ARBA" id="ARBA00004479"/>
    </source>
</evidence>
<feature type="region of interest" description="Disordered" evidence="8">
    <location>
        <begin position="288"/>
        <end position="521"/>
    </location>
</feature>
<evidence type="ECO:0000256" key="7">
    <source>
        <dbReference type="ARBA" id="ARBA00023319"/>
    </source>
</evidence>
<evidence type="ECO:0000259" key="11">
    <source>
        <dbReference type="PROSITE" id="PS50835"/>
    </source>
</evidence>
<dbReference type="Pfam" id="PF13927">
    <property type="entry name" value="Ig_3"/>
    <property type="match status" value="1"/>
</dbReference>
<dbReference type="InterPro" id="IPR007110">
    <property type="entry name" value="Ig-like_dom"/>
</dbReference>
<reference evidence="12 13" key="1">
    <citation type="submission" date="2019-06" db="EMBL/GenBank/DDBJ databases">
        <title>A chromosome-scale genome assembly of the striped catfish, Pangasianodon hypophthalmus.</title>
        <authorList>
            <person name="Wen M."/>
            <person name="Zahm M."/>
            <person name="Roques C."/>
            <person name="Cabau C."/>
            <person name="Klopp C."/>
            <person name="Donnadieu C."/>
            <person name="Jouanno E."/>
            <person name="Avarre J.-C."/>
            <person name="Campet M."/>
            <person name="Ha T.T.T."/>
            <person name="Dugue R."/>
            <person name="Lampietro C."/>
            <person name="Louis A."/>
            <person name="Herpin A."/>
            <person name="Echchiki A."/>
            <person name="Berthelot C."/>
            <person name="Parey E."/>
            <person name="Roest-Crollius H."/>
            <person name="Braasch I."/>
            <person name="Postlethwait J."/>
            <person name="Bobe J."/>
            <person name="Montfort J."/>
            <person name="Bouchez O."/>
            <person name="Begum T."/>
            <person name="Schartl M."/>
            <person name="Guiguen Y."/>
        </authorList>
    </citation>
    <scope>NUCLEOTIDE SEQUENCE [LARGE SCALE GENOMIC DNA]</scope>
    <source>
        <strain evidence="12 13">Indonesia</strain>
        <tissue evidence="12">Blood</tissue>
    </source>
</reference>
<sequence>MDTWKMRFCGTGILLISVISATLGLHVSIPQSTYEVARGEEVIITCTFQPKNTVNRLIVISWTGEPDGSMDDEGISFGTFYSDDNHVDINAMYEGKAQIESDVNQKVSKLLLKHATLRESRRIKCLVQIPGDTEGQTSDTTSLVVLVAPSDPVCKIKGTAEYGQNINLTCVSEEGSPDPTYQWKSYDVKNVQRPFPSKTTDKDGVLSLFNVSMDTSGYYICTSTNKIRSAMCNLTLSVMPPTMQIGTTAGIIGGCVAGIAVLVLIIYCCCRDKQEPEEFDMEPPVIEFHDNPEQEEGSGDVRKTSIEGFIDQRERYGKGEKDSDRNSNRRFDYDDHQEDEHSERYDDRRDIYNRDRDEDRRERYDDRRPHYNDQQKHYDDRRGQYDDHRDQYDDRQNRYDGRRDCFSDQQDRYGDHRDRYDNRQDRFDDQRDRYNDRPEHYRDHRDRFDNLHDRYDDGRGPYRQNRYDDDRNCFDDRREDYDDRQGRYDNHRYRYGDRQDHYNDQRDRYERQDQYTDRHDH</sequence>
<comment type="subcellular location">
    <subcellularLocation>
        <location evidence="1">Membrane</location>
        <topology evidence="1">Single-pass type I membrane protein</topology>
    </subcellularLocation>
</comment>
<evidence type="ECO:0000313" key="13">
    <source>
        <dbReference type="Proteomes" id="UP000327468"/>
    </source>
</evidence>
<dbReference type="InterPro" id="IPR003599">
    <property type="entry name" value="Ig_sub"/>
</dbReference>
<evidence type="ECO:0000256" key="4">
    <source>
        <dbReference type="ARBA" id="ARBA00022989"/>
    </source>
</evidence>
<dbReference type="PANTHER" id="PTHR44969:SF1">
    <property type="entry name" value="CELL SURFACE A33 ANTIGEN"/>
    <property type="match status" value="1"/>
</dbReference>
<evidence type="ECO:0000256" key="9">
    <source>
        <dbReference type="SAM" id="Phobius"/>
    </source>
</evidence>
<evidence type="ECO:0000256" key="10">
    <source>
        <dbReference type="SAM" id="SignalP"/>
    </source>
</evidence>
<dbReference type="Proteomes" id="UP000327468">
    <property type="component" value="Chromosome 5"/>
</dbReference>
<comment type="caution">
    <text evidence="12">The sequence shown here is derived from an EMBL/GenBank/DDBJ whole genome shotgun (WGS) entry which is preliminary data.</text>
</comment>
<dbReference type="Gene3D" id="2.60.40.10">
    <property type="entry name" value="Immunoglobulins"/>
    <property type="match status" value="2"/>
</dbReference>
<proteinExistence type="predicted"/>
<keyword evidence="4 9" id="KW-1133">Transmembrane helix</keyword>
<keyword evidence="2 9" id="KW-0812">Transmembrane</keyword>
<dbReference type="InterPro" id="IPR042474">
    <property type="entry name" value="A33"/>
</dbReference>
<dbReference type="InterPro" id="IPR036179">
    <property type="entry name" value="Ig-like_dom_sf"/>
</dbReference>
<dbReference type="SMART" id="SM00408">
    <property type="entry name" value="IGc2"/>
    <property type="match status" value="1"/>
</dbReference>
<feature type="domain" description="Ig-like" evidence="11">
    <location>
        <begin position="149"/>
        <end position="237"/>
    </location>
</feature>
<keyword evidence="3 10" id="KW-0732">Signal</keyword>
<accession>A0A5N5PD41</accession>
<dbReference type="SMART" id="SM00409">
    <property type="entry name" value="IG"/>
    <property type="match status" value="2"/>
</dbReference>
<dbReference type="InterPro" id="IPR003598">
    <property type="entry name" value="Ig_sub2"/>
</dbReference>
<keyword evidence="7" id="KW-0393">Immunoglobulin domain</keyword>
<feature type="signal peptide" evidence="10">
    <location>
        <begin position="1"/>
        <end position="24"/>
    </location>
</feature>
<evidence type="ECO:0000256" key="6">
    <source>
        <dbReference type="ARBA" id="ARBA00023157"/>
    </source>
</evidence>
<dbReference type="EMBL" id="VFJC01000006">
    <property type="protein sequence ID" value="KAB5576903.1"/>
    <property type="molecule type" value="Genomic_DNA"/>
</dbReference>
<keyword evidence="5 9" id="KW-0472">Membrane</keyword>
<name>A0A5N5PD41_PANHP</name>
<evidence type="ECO:0000256" key="8">
    <source>
        <dbReference type="SAM" id="MobiDB-lite"/>
    </source>
</evidence>
<gene>
    <name evidence="12" type="ORF">PHYPO_G00203860</name>
</gene>
<protein>
    <recommendedName>
        <fullName evidence="11">Ig-like domain-containing protein</fullName>
    </recommendedName>
</protein>
<keyword evidence="13" id="KW-1185">Reference proteome</keyword>
<evidence type="ECO:0000256" key="2">
    <source>
        <dbReference type="ARBA" id="ARBA00022692"/>
    </source>
</evidence>
<dbReference type="PANTHER" id="PTHR44969">
    <property type="entry name" value="CELL SURFACE A33 ANTIGEN"/>
    <property type="match status" value="1"/>
</dbReference>
<feature type="transmembrane region" description="Helical" evidence="9">
    <location>
        <begin position="249"/>
        <end position="270"/>
    </location>
</feature>
<evidence type="ECO:0000256" key="5">
    <source>
        <dbReference type="ARBA" id="ARBA00023136"/>
    </source>
</evidence>
<dbReference type="GO" id="GO:0005886">
    <property type="term" value="C:plasma membrane"/>
    <property type="evidence" value="ECO:0007669"/>
    <property type="project" value="InterPro"/>
</dbReference>
<dbReference type="AlphaFoldDB" id="A0A5N5PD41"/>
<dbReference type="OrthoDB" id="8825892at2759"/>
<dbReference type="InterPro" id="IPR013783">
    <property type="entry name" value="Ig-like_fold"/>
</dbReference>
<evidence type="ECO:0000313" key="12">
    <source>
        <dbReference type="EMBL" id="KAB5576903.1"/>
    </source>
</evidence>
<feature type="compositionally biased region" description="Basic and acidic residues" evidence="8">
    <location>
        <begin position="299"/>
        <end position="521"/>
    </location>
</feature>
<dbReference type="PROSITE" id="PS50835">
    <property type="entry name" value="IG_LIKE"/>
    <property type="match status" value="1"/>
</dbReference>
<evidence type="ECO:0000256" key="3">
    <source>
        <dbReference type="ARBA" id="ARBA00022729"/>
    </source>
</evidence>
<keyword evidence="6" id="KW-1015">Disulfide bond</keyword>
<dbReference type="SUPFAM" id="SSF48726">
    <property type="entry name" value="Immunoglobulin"/>
    <property type="match status" value="1"/>
</dbReference>
<organism evidence="12 13">
    <name type="scientific">Pangasianodon hypophthalmus</name>
    <name type="common">Striped catfish</name>
    <name type="synonym">Helicophagus hypophthalmus</name>
    <dbReference type="NCBI Taxonomy" id="310915"/>
    <lineage>
        <taxon>Eukaryota</taxon>
        <taxon>Metazoa</taxon>
        <taxon>Chordata</taxon>
        <taxon>Craniata</taxon>
        <taxon>Vertebrata</taxon>
        <taxon>Euteleostomi</taxon>
        <taxon>Actinopterygii</taxon>
        <taxon>Neopterygii</taxon>
        <taxon>Teleostei</taxon>
        <taxon>Ostariophysi</taxon>
        <taxon>Siluriformes</taxon>
        <taxon>Pangasiidae</taxon>
        <taxon>Pangasianodon</taxon>
    </lineage>
</organism>
<feature type="chain" id="PRO_5024276476" description="Ig-like domain-containing protein" evidence="10">
    <location>
        <begin position="25"/>
        <end position="521"/>
    </location>
</feature>